<dbReference type="EMBL" id="VSRR010003133">
    <property type="protein sequence ID" value="MPC34796.1"/>
    <property type="molecule type" value="Genomic_DNA"/>
</dbReference>
<keyword evidence="1" id="KW-0732">Signal</keyword>
<comment type="caution">
    <text evidence="2">The sequence shown here is derived from an EMBL/GenBank/DDBJ whole genome shotgun (WGS) entry which is preliminary data.</text>
</comment>
<dbReference type="Proteomes" id="UP000324222">
    <property type="component" value="Unassembled WGS sequence"/>
</dbReference>
<feature type="chain" id="PRO_5022686756" description="Secreted protein" evidence="1">
    <location>
        <begin position="19"/>
        <end position="74"/>
    </location>
</feature>
<evidence type="ECO:0000313" key="2">
    <source>
        <dbReference type="EMBL" id="MPC34796.1"/>
    </source>
</evidence>
<sequence>MMMAVVTVVMVAVPQVLTKPSAKLRHASHPLGNTVGQVVEQHLAGCHLVAATWHRHSLGLDNVLRVRYYYDIRP</sequence>
<evidence type="ECO:0000313" key="3">
    <source>
        <dbReference type="Proteomes" id="UP000324222"/>
    </source>
</evidence>
<protein>
    <recommendedName>
        <fullName evidence="4">Secreted protein</fullName>
    </recommendedName>
</protein>
<proteinExistence type="predicted"/>
<evidence type="ECO:0008006" key="4">
    <source>
        <dbReference type="Google" id="ProtNLM"/>
    </source>
</evidence>
<feature type="signal peptide" evidence="1">
    <location>
        <begin position="1"/>
        <end position="18"/>
    </location>
</feature>
<dbReference type="AlphaFoldDB" id="A0A5B7ENJ8"/>
<organism evidence="2 3">
    <name type="scientific">Portunus trituberculatus</name>
    <name type="common">Swimming crab</name>
    <name type="synonym">Neptunus trituberculatus</name>
    <dbReference type="NCBI Taxonomy" id="210409"/>
    <lineage>
        <taxon>Eukaryota</taxon>
        <taxon>Metazoa</taxon>
        <taxon>Ecdysozoa</taxon>
        <taxon>Arthropoda</taxon>
        <taxon>Crustacea</taxon>
        <taxon>Multicrustacea</taxon>
        <taxon>Malacostraca</taxon>
        <taxon>Eumalacostraca</taxon>
        <taxon>Eucarida</taxon>
        <taxon>Decapoda</taxon>
        <taxon>Pleocyemata</taxon>
        <taxon>Brachyura</taxon>
        <taxon>Eubrachyura</taxon>
        <taxon>Portunoidea</taxon>
        <taxon>Portunidae</taxon>
        <taxon>Portuninae</taxon>
        <taxon>Portunus</taxon>
    </lineage>
</organism>
<gene>
    <name evidence="2" type="ORF">E2C01_028197</name>
</gene>
<keyword evidence="3" id="KW-1185">Reference proteome</keyword>
<reference evidence="2 3" key="1">
    <citation type="submission" date="2019-05" db="EMBL/GenBank/DDBJ databases">
        <title>Another draft genome of Portunus trituberculatus and its Hox gene families provides insights of decapod evolution.</title>
        <authorList>
            <person name="Jeong J.-H."/>
            <person name="Song I."/>
            <person name="Kim S."/>
            <person name="Choi T."/>
            <person name="Kim D."/>
            <person name="Ryu S."/>
            <person name="Kim W."/>
        </authorList>
    </citation>
    <scope>NUCLEOTIDE SEQUENCE [LARGE SCALE GENOMIC DNA]</scope>
    <source>
        <tissue evidence="2">Muscle</tissue>
    </source>
</reference>
<evidence type="ECO:0000256" key="1">
    <source>
        <dbReference type="SAM" id="SignalP"/>
    </source>
</evidence>
<accession>A0A5B7ENJ8</accession>
<name>A0A5B7ENJ8_PORTR</name>